<evidence type="ECO:0000256" key="1">
    <source>
        <dbReference type="ARBA" id="ARBA00022553"/>
    </source>
</evidence>
<dbReference type="SUPFAM" id="SSF52172">
    <property type="entry name" value="CheY-like"/>
    <property type="match status" value="1"/>
</dbReference>
<dbReference type="Gene3D" id="3.40.50.2300">
    <property type="match status" value="1"/>
</dbReference>
<evidence type="ECO:0000256" key="4">
    <source>
        <dbReference type="ARBA" id="ARBA00023163"/>
    </source>
</evidence>
<dbReference type="CDD" id="cd17535">
    <property type="entry name" value="REC_NarL-like"/>
    <property type="match status" value="1"/>
</dbReference>
<dbReference type="InterPro" id="IPR058245">
    <property type="entry name" value="NreC/VraR/RcsB-like_REC"/>
</dbReference>
<keyword evidence="3" id="KW-0238">DNA-binding</keyword>
<dbReference type="SMART" id="SM00421">
    <property type="entry name" value="HTH_LUXR"/>
    <property type="match status" value="1"/>
</dbReference>
<dbReference type="PANTHER" id="PTHR43214">
    <property type="entry name" value="TWO-COMPONENT RESPONSE REGULATOR"/>
    <property type="match status" value="1"/>
</dbReference>
<keyword evidence="2" id="KW-0805">Transcription regulation</keyword>
<dbReference type="CDD" id="cd06170">
    <property type="entry name" value="LuxR_C_like"/>
    <property type="match status" value="1"/>
</dbReference>
<feature type="modified residue" description="4-aspartylphosphate" evidence="5">
    <location>
        <position position="60"/>
    </location>
</feature>
<evidence type="ECO:0000313" key="8">
    <source>
        <dbReference type="EMBL" id="UUI72295.1"/>
    </source>
</evidence>
<name>A0ABY5KT44_9CELL</name>
<dbReference type="Pfam" id="PF00072">
    <property type="entry name" value="Response_reg"/>
    <property type="match status" value="1"/>
</dbReference>
<dbReference type="InterPro" id="IPR001789">
    <property type="entry name" value="Sig_transdc_resp-reg_receiver"/>
</dbReference>
<evidence type="ECO:0000256" key="3">
    <source>
        <dbReference type="ARBA" id="ARBA00023125"/>
    </source>
</evidence>
<evidence type="ECO:0000256" key="2">
    <source>
        <dbReference type="ARBA" id="ARBA00023015"/>
    </source>
</evidence>
<dbReference type="EMBL" id="CP101987">
    <property type="protein sequence ID" value="UUI72295.1"/>
    <property type="molecule type" value="Genomic_DNA"/>
</dbReference>
<dbReference type="InterPro" id="IPR011006">
    <property type="entry name" value="CheY-like_superfamily"/>
</dbReference>
<sequence length="243" mass="25739">MTRRREPIRVAVVDDQRLLVSAFSVLVGTASDMVVVGTALDGAAAVELCRSCTVDVVLMDIKMPVLDGVEATRRVRALPDPPAVLVLTTFDRDDYVMAALRAGAAGFLLKDAGTGEFLDGIRRVHAGQTVLAPEATSHVVAAALRTEERAATATATTAPTDPREAAPRTLIARALSTTTPREREVLALVGAGLTNQEISRRLYVAETTVKTHVSSLLGKLQCRDRIALAVLAHRSGVATEPPA</sequence>
<keyword evidence="9" id="KW-1185">Reference proteome</keyword>
<keyword evidence="4" id="KW-0804">Transcription</keyword>
<reference evidence="8 9" key="1">
    <citation type="submission" date="2022-07" db="EMBL/GenBank/DDBJ databases">
        <title>Novel species in genus cellulomonas.</title>
        <authorList>
            <person name="Ye L."/>
        </authorList>
    </citation>
    <scope>NUCLEOTIDE SEQUENCE [LARGE SCALE GENOMIC DNA]</scope>
    <source>
        <strain evidence="9">zg-B89</strain>
    </source>
</reference>
<keyword evidence="1 5" id="KW-0597">Phosphoprotein</keyword>
<dbReference type="InterPro" id="IPR039420">
    <property type="entry name" value="WalR-like"/>
</dbReference>
<dbReference type="Pfam" id="PF00196">
    <property type="entry name" value="GerE"/>
    <property type="match status" value="1"/>
</dbReference>
<accession>A0ABY5KT44</accession>
<protein>
    <submittedName>
        <fullName evidence="8">Response regulator transcription factor</fullName>
    </submittedName>
</protein>
<dbReference type="PROSITE" id="PS00622">
    <property type="entry name" value="HTH_LUXR_1"/>
    <property type="match status" value="1"/>
</dbReference>
<dbReference type="Proteomes" id="UP001316384">
    <property type="component" value="Chromosome"/>
</dbReference>
<feature type="domain" description="Response regulatory" evidence="7">
    <location>
        <begin position="9"/>
        <end position="125"/>
    </location>
</feature>
<dbReference type="SMART" id="SM00448">
    <property type="entry name" value="REC"/>
    <property type="match status" value="1"/>
</dbReference>
<proteinExistence type="predicted"/>
<organism evidence="8 9">
    <name type="scientific">Cellulomonas xiejunii</name>
    <dbReference type="NCBI Taxonomy" id="2968083"/>
    <lineage>
        <taxon>Bacteria</taxon>
        <taxon>Bacillati</taxon>
        <taxon>Actinomycetota</taxon>
        <taxon>Actinomycetes</taxon>
        <taxon>Micrococcales</taxon>
        <taxon>Cellulomonadaceae</taxon>
        <taxon>Cellulomonas</taxon>
    </lineage>
</organism>
<gene>
    <name evidence="8" type="ORF">NP048_02160</name>
</gene>
<dbReference type="InterPro" id="IPR000792">
    <property type="entry name" value="Tscrpt_reg_LuxR_C"/>
</dbReference>
<evidence type="ECO:0000259" key="6">
    <source>
        <dbReference type="PROSITE" id="PS50043"/>
    </source>
</evidence>
<evidence type="ECO:0000313" key="9">
    <source>
        <dbReference type="Proteomes" id="UP001316384"/>
    </source>
</evidence>
<dbReference type="PRINTS" id="PR00038">
    <property type="entry name" value="HTHLUXR"/>
</dbReference>
<evidence type="ECO:0000259" key="7">
    <source>
        <dbReference type="PROSITE" id="PS50110"/>
    </source>
</evidence>
<dbReference type="PANTHER" id="PTHR43214:SF24">
    <property type="entry name" value="TRANSCRIPTIONAL REGULATORY PROTEIN NARL-RELATED"/>
    <property type="match status" value="1"/>
</dbReference>
<dbReference type="RefSeq" id="WP_227577858.1">
    <property type="nucleotide sequence ID" value="NZ_CP101987.1"/>
</dbReference>
<dbReference type="PROSITE" id="PS50110">
    <property type="entry name" value="RESPONSE_REGULATORY"/>
    <property type="match status" value="1"/>
</dbReference>
<evidence type="ECO:0000256" key="5">
    <source>
        <dbReference type="PROSITE-ProRule" id="PRU00169"/>
    </source>
</evidence>
<dbReference type="InterPro" id="IPR016032">
    <property type="entry name" value="Sig_transdc_resp-reg_C-effctor"/>
</dbReference>
<dbReference type="PROSITE" id="PS50043">
    <property type="entry name" value="HTH_LUXR_2"/>
    <property type="match status" value="1"/>
</dbReference>
<feature type="domain" description="HTH luxR-type" evidence="6">
    <location>
        <begin position="171"/>
        <end position="236"/>
    </location>
</feature>
<dbReference type="SUPFAM" id="SSF46894">
    <property type="entry name" value="C-terminal effector domain of the bipartite response regulators"/>
    <property type="match status" value="1"/>
</dbReference>